<feature type="region of interest" description="Disordered" evidence="2">
    <location>
        <begin position="126"/>
        <end position="175"/>
    </location>
</feature>
<gene>
    <name evidence="4" type="ORF">UA08_07515</name>
</gene>
<dbReference type="InterPro" id="IPR010987">
    <property type="entry name" value="Glutathione-S-Trfase_C-like"/>
</dbReference>
<dbReference type="PANTHER" id="PTHR44051:SF9">
    <property type="entry name" value="GLUTATHIONE S-TRANSFERASE 1"/>
    <property type="match status" value="1"/>
</dbReference>
<evidence type="ECO:0000256" key="2">
    <source>
        <dbReference type="SAM" id="MobiDB-lite"/>
    </source>
</evidence>
<dbReference type="SUPFAM" id="SSF47616">
    <property type="entry name" value="GST C-terminal domain-like"/>
    <property type="match status" value="1"/>
</dbReference>
<dbReference type="GeneID" id="31007271"/>
<dbReference type="InterPro" id="IPR004045">
    <property type="entry name" value="Glutathione_S-Trfase_N"/>
</dbReference>
<protein>
    <recommendedName>
        <fullName evidence="3">GST C-terminal domain-containing protein</fullName>
    </recommendedName>
</protein>
<dbReference type="SFLD" id="SFLDS00019">
    <property type="entry name" value="Glutathione_Transferase_(cytos"/>
    <property type="match status" value="1"/>
</dbReference>
<feature type="domain" description="GST C-terminal" evidence="3">
    <location>
        <begin position="373"/>
        <end position="513"/>
    </location>
</feature>
<reference evidence="4 5" key="1">
    <citation type="submission" date="2015-06" db="EMBL/GenBank/DDBJ databases">
        <title>Talaromyces atroroseus IBT 11181 draft genome.</title>
        <authorList>
            <person name="Rasmussen K.B."/>
            <person name="Rasmussen S."/>
            <person name="Petersen B."/>
            <person name="Sicheritz-Ponten T."/>
            <person name="Mortensen U.H."/>
            <person name="Thrane U."/>
        </authorList>
    </citation>
    <scope>NUCLEOTIDE SEQUENCE [LARGE SCALE GENOMIC DNA]</scope>
    <source>
        <strain evidence="4 5">IBT 11181</strain>
    </source>
</reference>
<dbReference type="SFLD" id="SFLDG00358">
    <property type="entry name" value="Main_(cytGST)"/>
    <property type="match status" value="1"/>
</dbReference>
<dbReference type="Pfam" id="PF00043">
    <property type="entry name" value="GST_C"/>
    <property type="match status" value="1"/>
</dbReference>
<dbReference type="Gene3D" id="3.40.30.10">
    <property type="entry name" value="Glutaredoxin"/>
    <property type="match status" value="1"/>
</dbReference>
<dbReference type="RefSeq" id="XP_020117416.1">
    <property type="nucleotide sequence ID" value="XM_020262418.1"/>
</dbReference>
<comment type="caution">
    <text evidence="4">The sequence shown here is derived from an EMBL/GenBank/DDBJ whole genome shotgun (WGS) entry which is preliminary data.</text>
</comment>
<proteinExistence type="inferred from homology"/>
<comment type="similarity">
    <text evidence="1">Belongs to the GST superfamily.</text>
</comment>
<evidence type="ECO:0000259" key="3">
    <source>
        <dbReference type="PROSITE" id="PS50405"/>
    </source>
</evidence>
<dbReference type="EMBL" id="LFMY01000012">
    <property type="protein sequence ID" value="OKL57295.1"/>
    <property type="molecule type" value="Genomic_DNA"/>
</dbReference>
<dbReference type="OrthoDB" id="2098326at2759"/>
<dbReference type="PROSITE" id="PS50405">
    <property type="entry name" value="GST_CTER"/>
    <property type="match status" value="1"/>
</dbReference>
<name>A0A225AS95_TALAT</name>
<dbReference type="InterPro" id="IPR004046">
    <property type="entry name" value="GST_C"/>
</dbReference>
<dbReference type="AlphaFoldDB" id="A0A225AS95"/>
<organism evidence="4 5">
    <name type="scientific">Talaromyces atroroseus</name>
    <dbReference type="NCBI Taxonomy" id="1441469"/>
    <lineage>
        <taxon>Eukaryota</taxon>
        <taxon>Fungi</taxon>
        <taxon>Dikarya</taxon>
        <taxon>Ascomycota</taxon>
        <taxon>Pezizomycotina</taxon>
        <taxon>Eurotiomycetes</taxon>
        <taxon>Eurotiomycetidae</taxon>
        <taxon>Eurotiales</taxon>
        <taxon>Trichocomaceae</taxon>
        <taxon>Talaromyces</taxon>
        <taxon>Talaromyces sect. Trachyspermi</taxon>
    </lineage>
</organism>
<dbReference type="InterPro" id="IPR040079">
    <property type="entry name" value="Glutathione_S-Trfase"/>
</dbReference>
<dbReference type="STRING" id="1441469.A0A225AS95"/>
<dbReference type="SUPFAM" id="SSF52833">
    <property type="entry name" value="Thioredoxin-like"/>
    <property type="match status" value="1"/>
</dbReference>
<dbReference type="InterPro" id="IPR036282">
    <property type="entry name" value="Glutathione-S-Trfase_C_sf"/>
</dbReference>
<dbReference type="PANTHER" id="PTHR44051">
    <property type="entry name" value="GLUTATHIONE S-TRANSFERASE-RELATED"/>
    <property type="match status" value="1"/>
</dbReference>
<evidence type="ECO:0000256" key="1">
    <source>
        <dbReference type="ARBA" id="ARBA00007409"/>
    </source>
</evidence>
<keyword evidence="5" id="KW-1185">Reference proteome</keyword>
<dbReference type="Gene3D" id="1.20.1050.10">
    <property type="match status" value="1"/>
</dbReference>
<sequence>MASLRALKHCESNLTTLRDTLKIEDMRKSYHASMESQEKFVGLHKAAFLTLGKLTKANLVENLMRDIMKDLKALAICSTFNLSDQLGQLEDAVTELSKRFVPNSCKPTAAADLVISRYQTGSYKRLTRKPTPSLARRHDESPRLRACADQSNDSAPIPLHGPVEDSQCGPAVEGQGHHRGWSSAVLSVFNKGAFESDYRDTLRGRGDWADCLEIYPSIEPTTLEVEVLFEPKCRSRNIESPRECHIQPAQQSDYTAKMANNHDNALPAPTLYHLSSSQSMRILWALEELSLSRGLEYNVKHHRRERGRAPAVLQETFPLGKSPILEIPGVQLFRPLPFIYNKNDSPDTIITESRLILQLLSDHYSAGEWMPTSDEDQDRNLYFQEFANTTLSPIVDRILYFQIIPPNAPWIVRPLMYAIFNPIVKIFVHDVDAPFALMERALSDEKPWFAGANLGLADFSMSWPLDSASQRGLFDERKYPKVADWLKRVHDRPAYQSAIKKGTPYDLVRFEVK</sequence>
<dbReference type="Pfam" id="PF13417">
    <property type="entry name" value="GST_N_3"/>
    <property type="match status" value="1"/>
</dbReference>
<evidence type="ECO:0000313" key="4">
    <source>
        <dbReference type="EMBL" id="OKL57295.1"/>
    </source>
</evidence>
<accession>A0A225AS95</accession>
<evidence type="ECO:0000313" key="5">
    <source>
        <dbReference type="Proteomes" id="UP000214365"/>
    </source>
</evidence>
<dbReference type="Proteomes" id="UP000214365">
    <property type="component" value="Unassembled WGS sequence"/>
</dbReference>
<dbReference type="InterPro" id="IPR036249">
    <property type="entry name" value="Thioredoxin-like_sf"/>
</dbReference>